<comment type="similarity">
    <text evidence="1 6">Belongs to the glycosyl hydrolase 1 family.</text>
</comment>
<dbReference type="Pfam" id="PF00232">
    <property type="entry name" value="Glyco_hydro_1"/>
    <property type="match status" value="2"/>
</dbReference>
<evidence type="ECO:0000256" key="5">
    <source>
        <dbReference type="PROSITE-ProRule" id="PRU10055"/>
    </source>
</evidence>
<dbReference type="Proteomes" id="UP001596380">
    <property type="component" value="Unassembled WGS sequence"/>
</dbReference>
<reference evidence="8" key="1">
    <citation type="journal article" date="2019" name="Int. J. Syst. Evol. Microbiol.">
        <title>The Global Catalogue of Microorganisms (GCM) 10K type strain sequencing project: providing services to taxonomists for standard genome sequencing and annotation.</title>
        <authorList>
            <consortium name="The Broad Institute Genomics Platform"/>
            <consortium name="The Broad Institute Genome Sequencing Center for Infectious Disease"/>
            <person name="Wu L."/>
            <person name="Ma J."/>
        </authorList>
    </citation>
    <scope>NUCLEOTIDE SEQUENCE [LARGE SCALE GENOMIC DNA]</scope>
    <source>
        <strain evidence="8">JCM 3369</strain>
    </source>
</reference>
<evidence type="ECO:0000256" key="2">
    <source>
        <dbReference type="ARBA" id="ARBA00012744"/>
    </source>
</evidence>
<dbReference type="InterPro" id="IPR018120">
    <property type="entry name" value="Glyco_hydro_1_AS"/>
</dbReference>
<organism evidence="7 8">
    <name type="scientific">Actinomadura yumaensis</name>
    <dbReference type="NCBI Taxonomy" id="111807"/>
    <lineage>
        <taxon>Bacteria</taxon>
        <taxon>Bacillati</taxon>
        <taxon>Actinomycetota</taxon>
        <taxon>Actinomycetes</taxon>
        <taxon>Streptosporangiales</taxon>
        <taxon>Thermomonosporaceae</taxon>
        <taxon>Actinomadura</taxon>
    </lineage>
</organism>
<name>A0ABW2CCL6_9ACTN</name>
<dbReference type="SUPFAM" id="SSF51445">
    <property type="entry name" value="(Trans)glycosidases"/>
    <property type="match status" value="1"/>
</dbReference>
<dbReference type="PANTHER" id="PTHR10353">
    <property type="entry name" value="GLYCOSYL HYDROLASE"/>
    <property type="match status" value="1"/>
</dbReference>
<dbReference type="EMBL" id="JBHSXS010000002">
    <property type="protein sequence ID" value="MFC6879117.1"/>
    <property type="molecule type" value="Genomic_DNA"/>
</dbReference>
<sequence length="393" mass="43336">MPLTFPDGFLWGAAGSAHQTEGNNVASDFWALENRPDAFLPERSGDACDSYHRWPEDLDIVRRTGLNAYRFGIEWARVEPVEGRVSRAALAHYRRVIEGCLERGVTPVVTLHHFTSPLWFQKDGGWPSPKAAGRFRRYVRAVLPILDGVEWVCTINEPNMVAMMAAMLRRRERTEAVAGAMPPPDQEIADALAVAHRAAREELGARRGLKSGWTVANQNFEAADGAEGERDAWAWSREDQFLDAAAGDDFVGVQAYTRVLIGPDGALPAPDGARRTLTQWEFYPDALGNAVRHTAARVPGVPILVTENGIATSDDAERVEYTRGALAGLHAAMAEGADVRGYLHWSLLDNYEWGSYRPTFGLVSVDRETFARTAKPSARWLGRVARSGALPEE</sequence>
<evidence type="ECO:0000256" key="4">
    <source>
        <dbReference type="ARBA" id="ARBA00023295"/>
    </source>
</evidence>
<evidence type="ECO:0000256" key="3">
    <source>
        <dbReference type="ARBA" id="ARBA00022801"/>
    </source>
</evidence>
<protein>
    <recommendedName>
        <fullName evidence="2">beta-glucosidase</fullName>
        <ecNumber evidence="2">3.2.1.21</ecNumber>
    </recommendedName>
</protein>
<dbReference type="InterPro" id="IPR017853">
    <property type="entry name" value="GH"/>
</dbReference>
<evidence type="ECO:0000256" key="6">
    <source>
        <dbReference type="RuleBase" id="RU003690"/>
    </source>
</evidence>
<evidence type="ECO:0000313" key="7">
    <source>
        <dbReference type="EMBL" id="MFC6879117.1"/>
    </source>
</evidence>
<dbReference type="GO" id="GO:0016798">
    <property type="term" value="F:hydrolase activity, acting on glycosyl bonds"/>
    <property type="evidence" value="ECO:0007669"/>
    <property type="project" value="UniProtKB-KW"/>
</dbReference>
<dbReference type="PANTHER" id="PTHR10353:SF36">
    <property type="entry name" value="LP05116P"/>
    <property type="match status" value="1"/>
</dbReference>
<gene>
    <name evidence="7" type="ORF">ACFQKB_04985</name>
</gene>
<evidence type="ECO:0000313" key="8">
    <source>
        <dbReference type="Proteomes" id="UP001596380"/>
    </source>
</evidence>
<comment type="caution">
    <text evidence="7">The sequence shown here is derived from an EMBL/GenBank/DDBJ whole genome shotgun (WGS) entry which is preliminary data.</text>
</comment>
<keyword evidence="8" id="KW-1185">Reference proteome</keyword>
<dbReference type="Gene3D" id="3.20.20.80">
    <property type="entry name" value="Glycosidases"/>
    <property type="match status" value="1"/>
</dbReference>
<feature type="active site" description="Nucleophile" evidence="5">
    <location>
        <position position="307"/>
    </location>
</feature>
<accession>A0ABW2CCL6</accession>
<proteinExistence type="inferred from homology"/>
<dbReference type="RefSeq" id="WP_160823808.1">
    <property type="nucleotide sequence ID" value="NZ_JBHSXE010000001.1"/>
</dbReference>
<dbReference type="PROSITE" id="PS00572">
    <property type="entry name" value="GLYCOSYL_HYDROL_F1_1"/>
    <property type="match status" value="1"/>
</dbReference>
<keyword evidence="3 7" id="KW-0378">Hydrolase</keyword>
<dbReference type="PRINTS" id="PR00131">
    <property type="entry name" value="GLHYDRLASE1"/>
</dbReference>
<dbReference type="EC" id="3.2.1.21" evidence="2"/>
<keyword evidence="4 7" id="KW-0326">Glycosidase</keyword>
<dbReference type="InterPro" id="IPR001360">
    <property type="entry name" value="Glyco_hydro_1"/>
</dbReference>
<evidence type="ECO:0000256" key="1">
    <source>
        <dbReference type="ARBA" id="ARBA00010838"/>
    </source>
</evidence>